<proteinExistence type="predicted"/>
<dbReference type="Pfam" id="PF08854">
    <property type="entry name" value="DUF1824"/>
    <property type="match status" value="1"/>
</dbReference>
<dbReference type="STRING" id="1920490.GCA_001895925_02230"/>
<dbReference type="Gene3D" id="3.30.360.10">
    <property type="entry name" value="Dihydrodipicolinate Reductase, domain 2"/>
    <property type="match status" value="1"/>
</dbReference>
<reference evidence="1 2" key="1">
    <citation type="submission" date="2018-02" db="EMBL/GenBank/DDBJ databases">
        <authorList>
            <person name="Cohen D.B."/>
            <person name="Kent A.D."/>
        </authorList>
    </citation>
    <scope>NUCLEOTIDE SEQUENCE [LARGE SCALE GENOMIC DNA]</scope>
    <source>
        <strain evidence="1 2">ULC007</strain>
    </source>
</reference>
<dbReference type="AlphaFoldDB" id="A0A2T1DL52"/>
<dbReference type="InterPro" id="IPR014953">
    <property type="entry name" value="DUF1824"/>
</dbReference>
<gene>
    <name evidence="1" type="ORF">C7B65_04630</name>
</gene>
<sequence>MSFQASTNLTAQEAQELLRQFICLDREPSSPDLEYAIVREALILVVDRSDFQIFGICTDSIAQGQQALHRYLAALGRDERPEAVPITDGVVYIKYNPKTGRCHAEPYTGKHRGVLISCQSAYDDDINETFGHLPIDLFDV</sequence>
<comment type="caution">
    <text evidence="1">The sequence shown here is derived from an EMBL/GenBank/DDBJ whole genome shotgun (WGS) entry which is preliminary data.</text>
</comment>
<dbReference type="RefSeq" id="WP_073069873.1">
    <property type="nucleotide sequence ID" value="NZ_MPPI01000004.1"/>
</dbReference>
<dbReference type="EMBL" id="PVWG01000003">
    <property type="protein sequence ID" value="PSB21219.1"/>
    <property type="molecule type" value="Genomic_DNA"/>
</dbReference>
<evidence type="ECO:0000313" key="2">
    <source>
        <dbReference type="Proteomes" id="UP000238634"/>
    </source>
</evidence>
<keyword evidence="2" id="KW-1185">Reference proteome</keyword>
<organism evidence="1 2">
    <name type="scientific">Phormidesmis priestleyi ULC007</name>
    <dbReference type="NCBI Taxonomy" id="1920490"/>
    <lineage>
        <taxon>Bacteria</taxon>
        <taxon>Bacillati</taxon>
        <taxon>Cyanobacteriota</taxon>
        <taxon>Cyanophyceae</taxon>
        <taxon>Leptolyngbyales</taxon>
        <taxon>Leptolyngbyaceae</taxon>
        <taxon>Phormidesmis</taxon>
    </lineage>
</organism>
<protein>
    <submittedName>
        <fullName evidence="1">DUF1824 domain-containing protein</fullName>
    </submittedName>
</protein>
<name>A0A2T1DL52_9CYAN</name>
<dbReference type="SUPFAM" id="SSF160532">
    <property type="entry name" value="Ava3019-like"/>
    <property type="match status" value="1"/>
</dbReference>
<dbReference type="OrthoDB" id="424950at2"/>
<reference evidence="1 2" key="2">
    <citation type="submission" date="2018-03" db="EMBL/GenBank/DDBJ databases">
        <title>The ancient ancestry and fast evolution of plastids.</title>
        <authorList>
            <person name="Moore K.R."/>
            <person name="Magnabosco C."/>
            <person name="Momper L."/>
            <person name="Gold D.A."/>
            <person name="Bosak T."/>
            <person name="Fournier G.P."/>
        </authorList>
    </citation>
    <scope>NUCLEOTIDE SEQUENCE [LARGE SCALE GENOMIC DNA]</scope>
    <source>
        <strain evidence="1 2">ULC007</strain>
    </source>
</reference>
<accession>A0A2T1DL52</accession>
<dbReference type="Proteomes" id="UP000238634">
    <property type="component" value="Unassembled WGS sequence"/>
</dbReference>
<evidence type="ECO:0000313" key="1">
    <source>
        <dbReference type="EMBL" id="PSB21219.1"/>
    </source>
</evidence>